<dbReference type="RefSeq" id="WP_184189844.1">
    <property type="nucleotide sequence ID" value="NZ_JACHLE010000003.1"/>
</dbReference>
<dbReference type="AlphaFoldDB" id="A0A840KI52"/>
<sequence>MKIGIIGAGAIGKAFAKQVANAGYEVVISNSRGAESLKELALQLGENVTAGSVEEAATAEVIFLALQWQHLEQVTQNIDWNGKIVIDPTNPILPGFKLANLGNKTSSEVVQEWTSGAKLVKAFNTLQPEILAANPIQGGGRRVIFYSGDYNDAKDIVSGIINRLGFAGIDLGCLNEGGKLQQFPGGTLPTLNLIKL</sequence>
<reference evidence="3 4" key="1">
    <citation type="submission" date="2020-08" db="EMBL/GenBank/DDBJ databases">
        <title>Functional genomics of gut bacteria from endangered species of beetles.</title>
        <authorList>
            <person name="Carlos-Shanley C."/>
        </authorList>
    </citation>
    <scope>NUCLEOTIDE SEQUENCE [LARGE SCALE GENOMIC DNA]</scope>
    <source>
        <strain evidence="3 4">S00151</strain>
    </source>
</reference>
<evidence type="ECO:0000313" key="4">
    <source>
        <dbReference type="Proteomes" id="UP000592180"/>
    </source>
</evidence>
<comment type="caution">
    <text evidence="3">The sequence shown here is derived from an EMBL/GenBank/DDBJ whole genome shotgun (WGS) entry which is preliminary data.</text>
</comment>
<dbReference type="Pfam" id="PF03807">
    <property type="entry name" value="F420_oxidored"/>
    <property type="match status" value="1"/>
</dbReference>
<dbReference type="Proteomes" id="UP000592180">
    <property type="component" value="Unassembled WGS sequence"/>
</dbReference>
<feature type="domain" description="Pyrroline-5-carboxylate reductase catalytic N-terminal" evidence="2">
    <location>
        <begin position="2"/>
        <end position="91"/>
    </location>
</feature>
<evidence type="ECO:0000256" key="1">
    <source>
        <dbReference type="ARBA" id="ARBA00023002"/>
    </source>
</evidence>
<keyword evidence="1" id="KW-0560">Oxidoreductase</keyword>
<gene>
    <name evidence="3" type="ORF">HNP38_002477</name>
</gene>
<organism evidence="3 4">
    <name type="scientific">Chryseobacterium defluvii</name>
    <dbReference type="NCBI Taxonomy" id="160396"/>
    <lineage>
        <taxon>Bacteria</taxon>
        <taxon>Pseudomonadati</taxon>
        <taxon>Bacteroidota</taxon>
        <taxon>Flavobacteriia</taxon>
        <taxon>Flavobacteriales</taxon>
        <taxon>Weeksellaceae</taxon>
        <taxon>Chryseobacterium group</taxon>
        <taxon>Chryseobacterium</taxon>
    </lineage>
</organism>
<protein>
    <submittedName>
        <fullName evidence="3">Putative dinucleotide-binding enzyme</fullName>
    </submittedName>
</protein>
<dbReference type="InterPro" id="IPR051267">
    <property type="entry name" value="STEAP_metalloreductase"/>
</dbReference>
<dbReference type="Gene3D" id="3.40.50.720">
    <property type="entry name" value="NAD(P)-binding Rossmann-like Domain"/>
    <property type="match status" value="1"/>
</dbReference>
<dbReference type="PANTHER" id="PTHR14239">
    <property type="entry name" value="DUDULIN-RELATED"/>
    <property type="match status" value="1"/>
</dbReference>
<evidence type="ECO:0000259" key="2">
    <source>
        <dbReference type="Pfam" id="PF03807"/>
    </source>
</evidence>
<dbReference type="InterPro" id="IPR036291">
    <property type="entry name" value="NAD(P)-bd_dom_sf"/>
</dbReference>
<keyword evidence="4" id="KW-1185">Reference proteome</keyword>
<proteinExistence type="predicted"/>
<dbReference type="SUPFAM" id="SSF51735">
    <property type="entry name" value="NAD(P)-binding Rossmann-fold domains"/>
    <property type="match status" value="1"/>
</dbReference>
<name>A0A840KI52_9FLAO</name>
<accession>A0A840KI52</accession>
<evidence type="ECO:0000313" key="3">
    <source>
        <dbReference type="EMBL" id="MBB4807173.1"/>
    </source>
</evidence>
<dbReference type="EMBL" id="JACHLE010000003">
    <property type="protein sequence ID" value="MBB4807173.1"/>
    <property type="molecule type" value="Genomic_DNA"/>
</dbReference>
<dbReference type="InterPro" id="IPR028939">
    <property type="entry name" value="P5C_Rdtase_cat_N"/>
</dbReference>
<dbReference type="GO" id="GO:0016491">
    <property type="term" value="F:oxidoreductase activity"/>
    <property type="evidence" value="ECO:0007669"/>
    <property type="project" value="UniProtKB-KW"/>
</dbReference>